<evidence type="ECO:0000313" key="3">
    <source>
        <dbReference type="Proteomes" id="UP000266889"/>
    </source>
</evidence>
<gene>
    <name evidence="2" type="ORF">DLJ58_10250</name>
</gene>
<organism evidence="2 3">
    <name type="scientific">Micromonospora arida</name>
    <dbReference type="NCBI Taxonomy" id="2203715"/>
    <lineage>
        <taxon>Bacteria</taxon>
        <taxon>Bacillati</taxon>
        <taxon>Actinomycetota</taxon>
        <taxon>Actinomycetes</taxon>
        <taxon>Micromonosporales</taxon>
        <taxon>Micromonosporaceae</taxon>
        <taxon>Micromonospora</taxon>
    </lineage>
</organism>
<dbReference type="InterPro" id="IPR038721">
    <property type="entry name" value="IS701-like_DDE_dom"/>
</dbReference>
<name>A0A3N9XD79_9ACTN</name>
<protein>
    <submittedName>
        <fullName evidence="2">IS701 family transposase</fullName>
    </submittedName>
</protein>
<feature type="domain" description="Transposase IS701-like DDE" evidence="1">
    <location>
        <begin position="33"/>
        <end position="239"/>
    </location>
</feature>
<accession>A0A3N9XD79</accession>
<dbReference type="PANTHER" id="PTHR33627:SF1">
    <property type="entry name" value="TRANSPOSASE"/>
    <property type="match status" value="1"/>
</dbReference>
<comment type="caution">
    <text evidence="2">The sequence shown here is derived from an EMBL/GenBank/DDBJ whole genome shotgun (WGS) entry which is preliminary data.</text>
</comment>
<dbReference type="OrthoDB" id="4954307at2"/>
<dbReference type="AlphaFoldDB" id="A0A3N9XD79"/>
<sequence>MVMVIRTPTAPPPQSGRLPEAVADSFTHLFRRVAPHFGRREVRQHAQDYLWGLLGDLPRKNGARLAVNAGLTSPDGLQRLLTTAVWGTDAVQGEVRDYLLRRLNEPDGVLVVGEGGFTKRGDRSAGVAEQFNPCTGRIENCQVAMFLSYASDLGSALVDRMLFLPRPWADDPVRRQLAGVPADVGFATKAELTAMMLDRVVRAGAPFRWLVGGHGEHARSLKDYCEKRGIGYVLQVDRTEEQPGVGAIEEVIRLIPPDAFRRRIHGDVPSGLQSDWAVVETGPGAPGFRRMLLVGRTVRAPSEVVLFDCHAPDGTSLGHLVRAADQRFATLECLLDARNRAGLDDYEVRKYGAWHRHVTLTLLVAGLLRISAPNQALPSVRAPATLSRSGCS</sequence>
<proteinExistence type="predicted"/>
<dbReference type="EMBL" id="QGSY01000148">
    <property type="protein sequence ID" value="RQX10890.1"/>
    <property type="molecule type" value="Genomic_DNA"/>
</dbReference>
<reference evidence="2 3" key="1">
    <citation type="submission" date="2018-05" db="EMBL/GenBank/DDBJ databases">
        <title>Micromonospora from Atacama Desert.</title>
        <authorList>
            <person name="Carro L."/>
            <person name="Goodfellow M."/>
            <person name="Klenk H.-P."/>
        </authorList>
    </citation>
    <scope>NUCLEOTIDE SEQUENCE [LARGE SCALE GENOMIC DNA]</scope>
    <source>
        <strain evidence="2 3">LB32</strain>
    </source>
</reference>
<evidence type="ECO:0000259" key="1">
    <source>
        <dbReference type="Pfam" id="PF13546"/>
    </source>
</evidence>
<dbReference type="NCBIfam" id="NF033540">
    <property type="entry name" value="transpos_IS701"/>
    <property type="match status" value="1"/>
</dbReference>
<dbReference type="PANTHER" id="PTHR33627">
    <property type="entry name" value="TRANSPOSASE"/>
    <property type="match status" value="1"/>
</dbReference>
<dbReference type="InterPro" id="IPR039365">
    <property type="entry name" value="IS701-like"/>
</dbReference>
<keyword evidence="3" id="KW-1185">Reference proteome</keyword>
<evidence type="ECO:0000313" key="2">
    <source>
        <dbReference type="EMBL" id="RQX10890.1"/>
    </source>
</evidence>
<dbReference type="Proteomes" id="UP000266889">
    <property type="component" value="Unassembled WGS sequence"/>
</dbReference>
<dbReference type="Pfam" id="PF13546">
    <property type="entry name" value="DDE_5"/>
    <property type="match status" value="1"/>
</dbReference>